<feature type="compositionally biased region" description="Basic and acidic residues" evidence="1">
    <location>
        <begin position="382"/>
        <end position="402"/>
    </location>
</feature>
<organism evidence="3 4">
    <name type="scientific">Folsomia candida</name>
    <name type="common">Springtail</name>
    <dbReference type="NCBI Taxonomy" id="158441"/>
    <lineage>
        <taxon>Eukaryota</taxon>
        <taxon>Metazoa</taxon>
        <taxon>Ecdysozoa</taxon>
        <taxon>Arthropoda</taxon>
        <taxon>Hexapoda</taxon>
        <taxon>Collembola</taxon>
        <taxon>Entomobryomorpha</taxon>
        <taxon>Isotomoidea</taxon>
        <taxon>Isotomidae</taxon>
        <taxon>Proisotominae</taxon>
        <taxon>Folsomia</taxon>
    </lineage>
</organism>
<dbReference type="Pfam" id="PF21040">
    <property type="entry name" value="CEP104-like_TOG"/>
    <property type="match status" value="1"/>
</dbReference>
<keyword evidence="4" id="KW-1185">Reference proteome</keyword>
<dbReference type="Gene3D" id="1.25.10.10">
    <property type="entry name" value="Leucine-rich Repeat Variant"/>
    <property type="match status" value="1"/>
</dbReference>
<name>A0A226F722_FOLCA</name>
<dbReference type="AlphaFoldDB" id="A0A226F722"/>
<dbReference type="InterPro" id="IPR048739">
    <property type="entry name" value="CEP104_N"/>
</dbReference>
<accession>A0A226F722</accession>
<feature type="region of interest" description="Disordered" evidence="1">
    <location>
        <begin position="315"/>
        <end position="361"/>
    </location>
</feature>
<feature type="region of interest" description="Disordered" evidence="1">
    <location>
        <begin position="375"/>
        <end position="414"/>
    </location>
</feature>
<dbReference type="STRING" id="158441.A0A226F722"/>
<sequence>MLDRIGFRVIHATSEDPRYLGSDLERHGPGMNGWRSGKGQAFPQELILQLESRSRLGHMQLLAHQYVIPEAIELFIGECIDSGDGVEDQSKIDLNRVHFIHLGRVTMSTNQSTGFKARELKSITVKCIGAYVKLLINKAYRNKYNRDQQAALVAINILGEKLEDDDEMTKSFSQITFEETSERDKNLFSPFDDLSFTMYVDNEVQDIIRKMDLKKQEAVLDERFDYASKLKSSMEHLRKSGELLAKYQLEKQIAANREDFEKAKEKKMQMDSLRESLYKSLRVKELLEPNGRIPDNDEPGRVLLGVAGMTRSITELSLPQETMSVASTPESTTSGRFSELTTPDHEKKESGYYSNDEPKLPPVFLKRRRPLTVAAASNLAAEKNRDRDREREREMSLAKDDPVPNPNAPCSACVNRPSNMSERARRYAALPIQVFGEPLVEKMFSKSFSVKEDGLRCLHKTLSDYKRGDKNNPPSKVFRAASLLLQRTIKDTIFGVFHLTTETLIYLLDDFSKKHRLVGSELAQGLERILPELLSKSGDTALGKNKVAVECILKLQSCQHIRNLHVISTHLTKPFDTPVHPRLAQSKTEMVEEVLKLYGLSADKSSGLTARDYIEFGASALNQPSESIRRVAERIVISLYHTHPKLVRQNLPLEGDISKKNIQFRQLFQQFEKIDKDRKDGASIAIMKDLKGSHNQSMAASVYIPKI</sequence>
<evidence type="ECO:0000313" key="4">
    <source>
        <dbReference type="Proteomes" id="UP000198287"/>
    </source>
</evidence>
<evidence type="ECO:0000313" key="3">
    <source>
        <dbReference type="EMBL" id="OXA65130.1"/>
    </source>
</evidence>
<evidence type="ECO:0000256" key="1">
    <source>
        <dbReference type="SAM" id="MobiDB-lite"/>
    </source>
</evidence>
<dbReference type="OMA" id="VQGNDYN"/>
<dbReference type="Pfam" id="PF21038">
    <property type="entry name" value="CEP104_N"/>
    <property type="match status" value="1"/>
</dbReference>
<dbReference type="PANTHER" id="PTHR13371">
    <property type="entry name" value="GLYCINE-, GLUTAMATE-, THIENYLCYCLOHEXYLPIPERIDINE-BINDING PROTEIN"/>
    <property type="match status" value="1"/>
</dbReference>
<protein>
    <recommendedName>
        <fullName evidence="2">Centrosomal protein CEP104 N-terminal domain-containing protein</fullName>
    </recommendedName>
</protein>
<reference evidence="3 4" key="1">
    <citation type="submission" date="2015-12" db="EMBL/GenBank/DDBJ databases">
        <title>The genome of Folsomia candida.</title>
        <authorList>
            <person name="Faddeeva A."/>
            <person name="Derks M.F."/>
            <person name="Anvar Y."/>
            <person name="Smit S."/>
            <person name="Van Straalen N."/>
            <person name="Roelofs D."/>
        </authorList>
    </citation>
    <scope>NUCLEOTIDE SEQUENCE [LARGE SCALE GENOMIC DNA]</scope>
    <source>
        <strain evidence="3 4">VU population</strain>
        <tissue evidence="3">Whole body</tissue>
    </source>
</reference>
<comment type="caution">
    <text evidence="3">The sequence shown here is derived from an EMBL/GenBank/DDBJ whole genome shotgun (WGS) entry which is preliminary data.</text>
</comment>
<dbReference type="Proteomes" id="UP000198287">
    <property type="component" value="Unassembled WGS sequence"/>
</dbReference>
<dbReference type="EMBL" id="LNIX01000001">
    <property type="protein sequence ID" value="OXA65130.1"/>
    <property type="molecule type" value="Genomic_DNA"/>
</dbReference>
<proteinExistence type="predicted"/>
<dbReference type="InterPro" id="IPR011989">
    <property type="entry name" value="ARM-like"/>
</dbReference>
<dbReference type="InterPro" id="IPR052607">
    <property type="entry name" value="CEP104-like"/>
</dbReference>
<feature type="compositionally biased region" description="Polar residues" evidence="1">
    <location>
        <begin position="315"/>
        <end position="341"/>
    </location>
</feature>
<gene>
    <name evidence="3" type="ORF">Fcan01_03404</name>
</gene>
<dbReference type="PANTHER" id="PTHR13371:SF0">
    <property type="entry name" value="CENTROSOMAL PROTEIN OF 104 KDA"/>
    <property type="match status" value="1"/>
</dbReference>
<dbReference type="GO" id="GO:0005929">
    <property type="term" value="C:cilium"/>
    <property type="evidence" value="ECO:0007669"/>
    <property type="project" value="TreeGrafter"/>
</dbReference>
<feature type="domain" description="Centrosomal protein CEP104 N-terminal" evidence="2">
    <location>
        <begin position="33"/>
        <end position="159"/>
    </location>
</feature>
<dbReference type="OrthoDB" id="66599at2759"/>
<evidence type="ECO:0000259" key="2">
    <source>
        <dbReference type="Pfam" id="PF21038"/>
    </source>
</evidence>